<protein>
    <recommendedName>
        <fullName evidence="2">TonB-dependent receptor SusC</fullName>
    </recommendedName>
</protein>
<dbReference type="EMBL" id="VSSQ01112397">
    <property type="protein sequence ID" value="MPN49293.1"/>
    <property type="molecule type" value="Genomic_DNA"/>
</dbReference>
<reference evidence="1" key="1">
    <citation type="submission" date="2019-08" db="EMBL/GenBank/DDBJ databases">
        <authorList>
            <person name="Kucharzyk K."/>
            <person name="Murdoch R.W."/>
            <person name="Higgins S."/>
            <person name="Loffler F."/>
        </authorList>
    </citation>
    <scope>NUCLEOTIDE SEQUENCE</scope>
</reference>
<name>A0A645IPX2_9ZZZZ</name>
<accession>A0A645IPX2</accession>
<gene>
    <name evidence="1" type="ORF">SDC9_196910</name>
</gene>
<dbReference type="AlphaFoldDB" id="A0A645IPX2"/>
<proteinExistence type="predicted"/>
<comment type="caution">
    <text evidence="1">The sequence shown here is derived from an EMBL/GenBank/DDBJ whole genome shotgun (WGS) entry which is preliminary data.</text>
</comment>
<evidence type="ECO:0008006" key="2">
    <source>
        <dbReference type="Google" id="ProtNLM"/>
    </source>
</evidence>
<evidence type="ECO:0000313" key="1">
    <source>
        <dbReference type="EMBL" id="MPN49293.1"/>
    </source>
</evidence>
<sequence>MTDETWADVRRNTINKNWWTPENPTNEWVINELNAERMSGILGVIYENASFIRIKDISLSYSLPKSVLDKSLVNNMRFFITGRNLATFTKWRGLDPELDSQRQIPLQKEFVFGLNFEF</sequence>
<organism evidence="1">
    <name type="scientific">bioreactor metagenome</name>
    <dbReference type="NCBI Taxonomy" id="1076179"/>
    <lineage>
        <taxon>unclassified sequences</taxon>
        <taxon>metagenomes</taxon>
        <taxon>ecological metagenomes</taxon>
    </lineage>
</organism>